<sequence length="92" mass="9830">MSSPDPCYVVSDSSMGDSEERTGIVASDEADTGDRADNNAVVNSRILLQVTLEVLMRVHLAVAVAAMPEQAADTLLRLRVLSSERRALALST</sequence>
<dbReference type="AlphaFoldDB" id="F0XRE8"/>
<evidence type="ECO:0000256" key="1">
    <source>
        <dbReference type="SAM" id="MobiDB-lite"/>
    </source>
</evidence>
<accession>F0XRE8</accession>
<dbReference type="InParanoid" id="F0XRE8"/>
<dbReference type="RefSeq" id="XP_014169351.1">
    <property type="nucleotide sequence ID" value="XM_014313876.1"/>
</dbReference>
<dbReference type="HOGENOM" id="CLU_2413467_0_0_1"/>
<evidence type="ECO:0000313" key="3">
    <source>
        <dbReference type="Proteomes" id="UP000007796"/>
    </source>
</evidence>
<proteinExistence type="predicted"/>
<organism evidence="3">
    <name type="scientific">Grosmannia clavigera (strain kw1407 / UAMH 11150)</name>
    <name type="common">Blue stain fungus</name>
    <name type="synonym">Graphiocladiella clavigera</name>
    <dbReference type="NCBI Taxonomy" id="655863"/>
    <lineage>
        <taxon>Eukaryota</taxon>
        <taxon>Fungi</taxon>
        <taxon>Dikarya</taxon>
        <taxon>Ascomycota</taxon>
        <taxon>Pezizomycotina</taxon>
        <taxon>Sordariomycetes</taxon>
        <taxon>Sordariomycetidae</taxon>
        <taxon>Ophiostomatales</taxon>
        <taxon>Ophiostomataceae</taxon>
        <taxon>Leptographium</taxon>
    </lineage>
</organism>
<dbReference type="EMBL" id="GL629807">
    <property type="protein sequence ID" value="EFW99936.1"/>
    <property type="molecule type" value="Genomic_DNA"/>
</dbReference>
<dbReference type="GeneID" id="25975540"/>
<dbReference type="Proteomes" id="UP000007796">
    <property type="component" value="Unassembled WGS sequence"/>
</dbReference>
<evidence type="ECO:0000313" key="2">
    <source>
        <dbReference type="EMBL" id="EFW99936.1"/>
    </source>
</evidence>
<feature type="region of interest" description="Disordered" evidence="1">
    <location>
        <begin position="1"/>
        <end position="36"/>
    </location>
</feature>
<reference evidence="2 3" key="1">
    <citation type="journal article" date="2011" name="Proc. Natl. Acad. Sci. U.S.A.">
        <title>Genome and transcriptome analyses of the mountain pine beetle-fungal symbiont Grosmannia clavigera, a lodgepole pine pathogen.</title>
        <authorList>
            <person name="DiGuistini S."/>
            <person name="Wang Y."/>
            <person name="Liao N.Y."/>
            <person name="Taylor G."/>
            <person name="Tanguay P."/>
            <person name="Feau N."/>
            <person name="Henrissat B."/>
            <person name="Chan S.K."/>
            <person name="Hesse-Orce U."/>
            <person name="Alamouti S.M."/>
            <person name="Tsui C.K.M."/>
            <person name="Docking R.T."/>
            <person name="Levasseur A."/>
            <person name="Haridas S."/>
            <person name="Robertson G."/>
            <person name="Birol I."/>
            <person name="Holt R.A."/>
            <person name="Marra M.A."/>
            <person name="Hamelin R.C."/>
            <person name="Hirst M."/>
            <person name="Jones S.J.M."/>
            <person name="Bohlmann J."/>
            <person name="Breuil C."/>
        </authorList>
    </citation>
    <scope>NUCLEOTIDE SEQUENCE [LARGE SCALE GENOMIC DNA]</scope>
    <source>
        <strain evidence="3">kw1407 / UAMH 11150</strain>
    </source>
</reference>
<name>F0XRE8_GROCL</name>
<protein>
    <submittedName>
        <fullName evidence="2">Uncharacterized protein</fullName>
    </submittedName>
</protein>
<gene>
    <name evidence="2" type="ORF">CMQ_254</name>
</gene>
<keyword evidence="3" id="KW-1185">Reference proteome</keyword>